<protein>
    <submittedName>
        <fullName evidence="1">Uncharacterized protein</fullName>
    </submittedName>
</protein>
<evidence type="ECO:0000313" key="1">
    <source>
        <dbReference type="EMBL" id="KAI0036834.1"/>
    </source>
</evidence>
<gene>
    <name evidence="1" type="ORF">K488DRAFT_81820</name>
</gene>
<comment type="caution">
    <text evidence="1">The sequence shown here is derived from an EMBL/GenBank/DDBJ whole genome shotgun (WGS) entry which is preliminary data.</text>
</comment>
<sequence length="70" mass="7956">MSAPMIPPTAEDLTPLLPRFSLPPRLLLPLLAFLIPLFNYDKSLLKHDSANPKRRIETDVMKLYVFPALP</sequence>
<accession>A0ACB8QY43</accession>
<dbReference type="EMBL" id="MU273468">
    <property type="protein sequence ID" value="KAI0036834.1"/>
    <property type="molecule type" value="Genomic_DNA"/>
</dbReference>
<reference evidence="1" key="1">
    <citation type="submission" date="2021-02" db="EMBL/GenBank/DDBJ databases">
        <authorList>
            <consortium name="DOE Joint Genome Institute"/>
            <person name="Ahrendt S."/>
            <person name="Looney B.P."/>
            <person name="Miyauchi S."/>
            <person name="Morin E."/>
            <person name="Drula E."/>
            <person name="Courty P.E."/>
            <person name="Chicoki N."/>
            <person name="Fauchery L."/>
            <person name="Kohler A."/>
            <person name="Kuo A."/>
            <person name="Labutti K."/>
            <person name="Pangilinan J."/>
            <person name="Lipzen A."/>
            <person name="Riley R."/>
            <person name="Andreopoulos W."/>
            <person name="He G."/>
            <person name="Johnson J."/>
            <person name="Barry K.W."/>
            <person name="Grigoriev I.V."/>
            <person name="Nagy L."/>
            <person name="Hibbett D."/>
            <person name="Henrissat B."/>
            <person name="Matheny P.B."/>
            <person name="Labbe J."/>
            <person name="Martin F."/>
        </authorList>
    </citation>
    <scope>NUCLEOTIDE SEQUENCE</scope>
    <source>
        <strain evidence="1">EC-137</strain>
    </source>
</reference>
<dbReference type="Proteomes" id="UP000814128">
    <property type="component" value="Unassembled WGS sequence"/>
</dbReference>
<proteinExistence type="predicted"/>
<organism evidence="1 2">
    <name type="scientific">Vararia minispora EC-137</name>
    <dbReference type="NCBI Taxonomy" id="1314806"/>
    <lineage>
        <taxon>Eukaryota</taxon>
        <taxon>Fungi</taxon>
        <taxon>Dikarya</taxon>
        <taxon>Basidiomycota</taxon>
        <taxon>Agaricomycotina</taxon>
        <taxon>Agaricomycetes</taxon>
        <taxon>Russulales</taxon>
        <taxon>Lachnocladiaceae</taxon>
        <taxon>Vararia</taxon>
    </lineage>
</organism>
<keyword evidence="2" id="KW-1185">Reference proteome</keyword>
<name>A0ACB8QY43_9AGAM</name>
<evidence type="ECO:0000313" key="2">
    <source>
        <dbReference type="Proteomes" id="UP000814128"/>
    </source>
</evidence>
<reference evidence="1" key="2">
    <citation type="journal article" date="2022" name="New Phytol.">
        <title>Evolutionary transition to the ectomycorrhizal habit in the genomes of a hyperdiverse lineage of mushroom-forming fungi.</title>
        <authorList>
            <person name="Looney B."/>
            <person name="Miyauchi S."/>
            <person name="Morin E."/>
            <person name="Drula E."/>
            <person name="Courty P.E."/>
            <person name="Kohler A."/>
            <person name="Kuo A."/>
            <person name="LaButti K."/>
            <person name="Pangilinan J."/>
            <person name="Lipzen A."/>
            <person name="Riley R."/>
            <person name="Andreopoulos W."/>
            <person name="He G."/>
            <person name="Johnson J."/>
            <person name="Nolan M."/>
            <person name="Tritt A."/>
            <person name="Barry K.W."/>
            <person name="Grigoriev I.V."/>
            <person name="Nagy L.G."/>
            <person name="Hibbett D."/>
            <person name="Henrissat B."/>
            <person name="Matheny P.B."/>
            <person name="Labbe J."/>
            <person name="Martin F.M."/>
        </authorList>
    </citation>
    <scope>NUCLEOTIDE SEQUENCE</scope>
    <source>
        <strain evidence="1">EC-137</strain>
    </source>
</reference>